<dbReference type="InterPro" id="IPR000534">
    <property type="entry name" value="Semialdehyde_DH_NAD-bd"/>
</dbReference>
<dbReference type="NCBIfam" id="TIGR01850">
    <property type="entry name" value="argC"/>
    <property type="match status" value="1"/>
</dbReference>
<dbReference type="InterPro" id="IPR000706">
    <property type="entry name" value="AGPR_type-1"/>
</dbReference>
<proteinExistence type="inferred from homology"/>
<dbReference type="EMBL" id="UOGG01000173">
    <property type="protein sequence ID" value="VAX31779.1"/>
    <property type="molecule type" value="Genomic_DNA"/>
</dbReference>
<evidence type="ECO:0000256" key="1">
    <source>
        <dbReference type="ARBA" id="ARBA00004862"/>
    </source>
</evidence>
<keyword evidence="6 9" id="KW-0560">Oxidoreductase</keyword>
<evidence type="ECO:0000256" key="7">
    <source>
        <dbReference type="ARBA" id="ARBA00050557"/>
    </source>
</evidence>
<dbReference type="EC" id="1.2.1.38" evidence="2"/>
<dbReference type="GO" id="GO:0070401">
    <property type="term" value="F:NADP+ binding"/>
    <property type="evidence" value="ECO:0007669"/>
    <property type="project" value="InterPro"/>
</dbReference>
<evidence type="ECO:0000256" key="3">
    <source>
        <dbReference type="ARBA" id="ARBA00022571"/>
    </source>
</evidence>
<comment type="pathway">
    <text evidence="1">Amino-acid biosynthesis; L-arginine biosynthesis; N(2)-acetyl-L-ornithine from L-glutamate: step 3/4.</text>
</comment>
<gene>
    <name evidence="9" type="ORF">MNBD_NITROSPINAE05-1145</name>
</gene>
<name>A0A3B1CNS5_9ZZZZ</name>
<feature type="domain" description="Semialdehyde dehydrogenase NAD-binding" evidence="8">
    <location>
        <begin position="3"/>
        <end position="141"/>
    </location>
</feature>
<dbReference type="GO" id="GO:0003942">
    <property type="term" value="F:N-acetyl-gamma-glutamyl-phosphate reductase activity"/>
    <property type="evidence" value="ECO:0007669"/>
    <property type="project" value="UniProtKB-EC"/>
</dbReference>
<dbReference type="HAMAP" id="MF_00150">
    <property type="entry name" value="ArgC_type1"/>
    <property type="match status" value="1"/>
</dbReference>
<dbReference type="SMART" id="SM00859">
    <property type="entry name" value="Semialdhyde_dh"/>
    <property type="match status" value="1"/>
</dbReference>
<dbReference type="Pfam" id="PF01118">
    <property type="entry name" value="Semialdhyde_dh"/>
    <property type="match status" value="1"/>
</dbReference>
<keyword evidence="4" id="KW-0028">Amino-acid biosynthesis</keyword>
<keyword evidence="3" id="KW-0055">Arginine biosynthesis</keyword>
<dbReference type="InterPro" id="IPR058924">
    <property type="entry name" value="AGPR_dimerisation_dom"/>
</dbReference>
<evidence type="ECO:0000256" key="2">
    <source>
        <dbReference type="ARBA" id="ARBA00013072"/>
    </source>
</evidence>
<keyword evidence="5" id="KW-0521">NADP</keyword>
<dbReference type="AlphaFoldDB" id="A0A3B1CNS5"/>
<evidence type="ECO:0000256" key="6">
    <source>
        <dbReference type="ARBA" id="ARBA00023002"/>
    </source>
</evidence>
<dbReference type="PROSITE" id="PS01224">
    <property type="entry name" value="ARGC"/>
    <property type="match status" value="1"/>
</dbReference>
<dbReference type="SUPFAM" id="SSF51735">
    <property type="entry name" value="NAD(P)-binding Rossmann-fold domains"/>
    <property type="match status" value="1"/>
</dbReference>
<accession>A0A3B1CNS5</accession>
<dbReference type="SUPFAM" id="SSF55347">
    <property type="entry name" value="Glyceraldehyde-3-phosphate dehydrogenase-like, C-terminal domain"/>
    <property type="match status" value="1"/>
</dbReference>
<dbReference type="CDD" id="cd23934">
    <property type="entry name" value="AGPR_1_C"/>
    <property type="match status" value="1"/>
</dbReference>
<dbReference type="GO" id="GO:0051287">
    <property type="term" value="F:NAD binding"/>
    <property type="evidence" value="ECO:0007669"/>
    <property type="project" value="InterPro"/>
</dbReference>
<dbReference type="InterPro" id="IPR023013">
    <property type="entry name" value="AGPR_AS"/>
</dbReference>
<evidence type="ECO:0000313" key="9">
    <source>
        <dbReference type="EMBL" id="VAX31779.1"/>
    </source>
</evidence>
<dbReference type="InterPro" id="IPR050085">
    <property type="entry name" value="AGPR"/>
</dbReference>
<dbReference type="CDD" id="cd17895">
    <property type="entry name" value="AGPR_1_N"/>
    <property type="match status" value="1"/>
</dbReference>
<evidence type="ECO:0000259" key="8">
    <source>
        <dbReference type="SMART" id="SM00859"/>
    </source>
</evidence>
<dbReference type="PANTHER" id="PTHR32338:SF10">
    <property type="entry name" value="N-ACETYL-GAMMA-GLUTAMYL-PHOSPHATE REDUCTASE, CHLOROPLASTIC-RELATED"/>
    <property type="match status" value="1"/>
</dbReference>
<protein>
    <recommendedName>
        <fullName evidence="2">N-acetyl-gamma-glutamyl-phosphate reductase</fullName>
        <ecNumber evidence="2">1.2.1.38</ecNumber>
    </recommendedName>
</protein>
<evidence type="ECO:0000256" key="5">
    <source>
        <dbReference type="ARBA" id="ARBA00022857"/>
    </source>
</evidence>
<reference evidence="9" key="1">
    <citation type="submission" date="2018-06" db="EMBL/GenBank/DDBJ databases">
        <authorList>
            <person name="Zhirakovskaya E."/>
        </authorList>
    </citation>
    <scope>NUCLEOTIDE SEQUENCE</scope>
</reference>
<organism evidence="9">
    <name type="scientific">hydrothermal vent metagenome</name>
    <dbReference type="NCBI Taxonomy" id="652676"/>
    <lineage>
        <taxon>unclassified sequences</taxon>
        <taxon>metagenomes</taxon>
        <taxon>ecological metagenomes</taxon>
    </lineage>
</organism>
<dbReference type="Pfam" id="PF22698">
    <property type="entry name" value="Semialdhyde_dhC_1"/>
    <property type="match status" value="1"/>
</dbReference>
<sequence length="345" mass="37470">MVKVAIAGASGYTGLELLRLLIKHTEVKITAVTSEKYQGQMLADVFPSFGGFSDLQFTPLTPGIADDCDILFLALPHTTALDRMPAFLKESCRVIDLSADFRLQSQETFQQWYAVPHAQSEALGQAVYGLPEIHRDSIKTAKLVANPGCYPTSVLLALLPIITTDWVDPDSIIADCKSGVSGAGRKLALGTLFSECNEAVSAYALGTHRHTPEIEQEISALLGQETRVTFSPHLVPMTRGMLATVYINLKKELALAELDKLYREFYKNEPFVRVLKSGTFANTHTVVASNFCDIGLAIDARAKRVIITSAIDNLVKGAAGQAIQNMNIMLGLDEKTALDAPGIFP</sequence>
<dbReference type="FunFam" id="3.30.360.10:FF:000014">
    <property type="entry name" value="N-acetyl-gamma-glutamyl-phosphate reductase"/>
    <property type="match status" value="1"/>
</dbReference>
<comment type="catalytic activity">
    <reaction evidence="7">
        <text>N-acetyl-L-glutamate 5-semialdehyde + phosphate + NADP(+) = N-acetyl-L-glutamyl 5-phosphate + NADPH + H(+)</text>
        <dbReference type="Rhea" id="RHEA:21588"/>
        <dbReference type="ChEBI" id="CHEBI:15378"/>
        <dbReference type="ChEBI" id="CHEBI:29123"/>
        <dbReference type="ChEBI" id="CHEBI:43474"/>
        <dbReference type="ChEBI" id="CHEBI:57783"/>
        <dbReference type="ChEBI" id="CHEBI:57936"/>
        <dbReference type="ChEBI" id="CHEBI:58349"/>
        <dbReference type="EC" id="1.2.1.38"/>
    </reaction>
</comment>
<dbReference type="InterPro" id="IPR036291">
    <property type="entry name" value="NAD(P)-bd_dom_sf"/>
</dbReference>
<dbReference type="Gene3D" id="3.40.50.720">
    <property type="entry name" value="NAD(P)-binding Rossmann-like Domain"/>
    <property type="match status" value="1"/>
</dbReference>
<dbReference type="PANTHER" id="PTHR32338">
    <property type="entry name" value="N-ACETYL-GAMMA-GLUTAMYL-PHOSPHATE REDUCTASE, CHLOROPLASTIC-RELATED-RELATED"/>
    <property type="match status" value="1"/>
</dbReference>
<dbReference type="GO" id="GO:0006526">
    <property type="term" value="P:L-arginine biosynthetic process"/>
    <property type="evidence" value="ECO:0007669"/>
    <property type="project" value="UniProtKB-KW"/>
</dbReference>
<evidence type="ECO:0000256" key="4">
    <source>
        <dbReference type="ARBA" id="ARBA00022605"/>
    </source>
</evidence>
<dbReference type="Gene3D" id="3.30.360.10">
    <property type="entry name" value="Dihydrodipicolinate Reductase, domain 2"/>
    <property type="match status" value="1"/>
</dbReference>